<keyword evidence="2" id="KW-0479">Metal-binding</keyword>
<dbReference type="InParanoid" id="A0A1B1AL24"/>
<reference evidence="5 6" key="1">
    <citation type="submission" date="2015-11" db="EMBL/GenBank/DDBJ databases">
        <title>Whole-Genome Sequence of Candidatus Oderbacter manganicum from the National Park Lower Oder Valley, Germany.</title>
        <authorList>
            <person name="Braun B."/>
            <person name="Liere K."/>
            <person name="Szewzyk U."/>
        </authorList>
    </citation>
    <scope>NUCLEOTIDE SEQUENCE [LARGE SCALE GENOMIC DNA]</scope>
    <source>
        <strain evidence="5 6">OTSz_A_272</strain>
    </source>
</reference>
<evidence type="ECO:0000256" key="2">
    <source>
        <dbReference type="ARBA" id="ARBA00022723"/>
    </source>
</evidence>
<feature type="domain" description="Peptidase M20 dimerisation" evidence="4">
    <location>
        <begin position="261"/>
        <end position="404"/>
    </location>
</feature>
<accession>A0A1B1AL24</accession>
<organism evidence="5 6">
    <name type="scientific">Candidatus Viadribacter manganicus</name>
    <dbReference type="NCBI Taxonomy" id="1759059"/>
    <lineage>
        <taxon>Bacteria</taxon>
        <taxon>Pseudomonadati</taxon>
        <taxon>Pseudomonadota</taxon>
        <taxon>Alphaproteobacteria</taxon>
        <taxon>Hyphomonadales</taxon>
        <taxon>Hyphomonadaceae</taxon>
        <taxon>Candidatus Viadribacter</taxon>
    </lineage>
</organism>
<evidence type="ECO:0000256" key="1">
    <source>
        <dbReference type="ARBA" id="ARBA00022670"/>
    </source>
</evidence>
<dbReference type="Gene3D" id="3.40.630.10">
    <property type="entry name" value="Zn peptidases"/>
    <property type="match status" value="1"/>
</dbReference>
<keyword evidence="6" id="KW-1185">Reference proteome</keyword>
<dbReference type="Proteomes" id="UP000092498">
    <property type="component" value="Chromosome"/>
</dbReference>
<dbReference type="EMBL" id="CP013244">
    <property type="protein sequence ID" value="ANP47231.1"/>
    <property type="molecule type" value="Genomic_DNA"/>
</dbReference>
<dbReference type="GO" id="GO:0008233">
    <property type="term" value="F:peptidase activity"/>
    <property type="evidence" value="ECO:0007669"/>
    <property type="project" value="UniProtKB-KW"/>
</dbReference>
<dbReference type="PANTHER" id="PTHR43270">
    <property type="entry name" value="BETA-ALA-HIS DIPEPTIDASE"/>
    <property type="match status" value="1"/>
</dbReference>
<dbReference type="KEGG" id="cbot:ATE48_15535"/>
<keyword evidence="3" id="KW-0378">Hydrolase</keyword>
<dbReference type="Pfam" id="PF07687">
    <property type="entry name" value="M20_dimer"/>
    <property type="match status" value="1"/>
</dbReference>
<protein>
    <submittedName>
        <fullName evidence="5">Twin-arginine translocation pathway signal protein</fullName>
    </submittedName>
</protein>
<evidence type="ECO:0000313" key="5">
    <source>
        <dbReference type="EMBL" id="ANP47231.1"/>
    </source>
</evidence>
<evidence type="ECO:0000259" key="4">
    <source>
        <dbReference type="Pfam" id="PF07687"/>
    </source>
</evidence>
<dbReference type="InterPro" id="IPR051458">
    <property type="entry name" value="Cyt/Met_Dipeptidase"/>
</dbReference>
<sequence length="512" mass="55036">MDRDDIPQIDHVAQPTRRGLWAGAAALAPMLAVTDADAATPNRGALRRIVDQQKEENVALLQDWIRNPTIAAEGLNIQGGADYMARLAREAGFQTAEIVSTDGSPGVWATLDVGAPKTLAVYFMYDVKQFNPAEWSSPPLEARLVNNDLGRVVVGRGAVNQKGPEIAFLGALRALRAAGRQPPVNIVLICEGEEEIGSPHFHQIAQHANVLPRLQSALGVFIPSAWQDPTTGGVSVNLGAKGVIECELIASGENWGRGPTRDIHSSTKAMIDAPVWRLVRALDTLTSEDGNTPAIDGWFENVRPLTDRERELIQMGARNTSEEDYKRRNGVSHFIDDLPWAQALERLASQPTVNIEGLVAGYTGPGGMTILPHRGVAKLDMRLVPNQTRAECEAKLRAHLDARGFNDVQINVSGGYDPTETAESSAIVQAQLAAYRQAGARTALNPRLAGSWPGAVFTAAPVSIPAGQFGLGHGNGAHAPNEYFLIDSSNPRVQGLSGAVMGFIDIMYELAR</sequence>
<dbReference type="InterPro" id="IPR002933">
    <property type="entry name" value="Peptidase_M20"/>
</dbReference>
<dbReference type="Pfam" id="PF01546">
    <property type="entry name" value="Peptidase_M20"/>
    <property type="match status" value="1"/>
</dbReference>
<dbReference type="STRING" id="1759059.ATE48_15535"/>
<dbReference type="RefSeq" id="WP_066773049.1">
    <property type="nucleotide sequence ID" value="NZ_CP013244.1"/>
</dbReference>
<evidence type="ECO:0000313" key="6">
    <source>
        <dbReference type="Proteomes" id="UP000092498"/>
    </source>
</evidence>
<name>A0A1B1AL24_9PROT</name>
<dbReference type="GO" id="GO:0006508">
    <property type="term" value="P:proteolysis"/>
    <property type="evidence" value="ECO:0007669"/>
    <property type="project" value="UniProtKB-KW"/>
</dbReference>
<gene>
    <name evidence="5" type="ORF">ATE48_15535</name>
</gene>
<evidence type="ECO:0000256" key="3">
    <source>
        <dbReference type="ARBA" id="ARBA00022801"/>
    </source>
</evidence>
<dbReference type="SUPFAM" id="SSF53187">
    <property type="entry name" value="Zn-dependent exopeptidases"/>
    <property type="match status" value="1"/>
</dbReference>
<dbReference type="PANTHER" id="PTHR43270:SF4">
    <property type="entry name" value="CARNOSINE DIPEPTIDASE 2, ISOFORM A"/>
    <property type="match status" value="1"/>
</dbReference>
<dbReference type="AlphaFoldDB" id="A0A1B1AL24"/>
<dbReference type="GO" id="GO:0046872">
    <property type="term" value="F:metal ion binding"/>
    <property type="evidence" value="ECO:0007669"/>
    <property type="project" value="UniProtKB-KW"/>
</dbReference>
<dbReference type="OrthoDB" id="9761532at2"/>
<keyword evidence="1" id="KW-0645">Protease</keyword>
<proteinExistence type="predicted"/>
<dbReference type="Gene3D" id="3.30.70.360">
    <property type="match status" value="1"/>
</dbReference>
<dbReference type="InterPro" id="IPR011650">
    <property type="entry name" value="Peptidase_M20_dimer"/>
</dbReference>